<feature type="transmembrane region" description="Helical" evidence="1">
    <location>
        <begin position="131"/>
        <end position="150"/>
    </location>
</feature>
<dbReference type="AlphaFoldDB" id="A0A0K0E798"/>
<accession>A0A0K0E798</accession>
<dbReference type="WBParaSite" id="TCONS_00005458.p1">
    <property type="protein sequence ID" value="TCONS_00005458.p1"/>
    <property type="gene ID" value="XLOC_003745"/>
</dbReference>
<sequence>MDTFNNTIIYLNLIFGCIFNIIAIYFVIKRKTDSQNKYYTFMIFFQFFIAFISCCIFGSLKMHLFVFENYIVILLQPLSYPLSNQFLHVILLNITIFCLYYNVALPSCLITARYKLVCIDKSFTRSFMIKLLTFSIVLTGVMTFSVGFPLSDHLPRGVIANGIGKYNVKSLIITDETLSLGYDITKPKMLAVYIIVPLFFITIYSITIYIISKYMSYIKKHQNSISKQTQKMNREFMRILILQAFTPICLTGGPVIGFVIFLIIQKADIMSTFINNLVHLLVFIPVINAFLFIILSSKNRKDISLIIKKFIYKILRKKSNQSVGIYTSQVFNKTQSKNSNTKISQRQI</sequence>
<dbReference type="PANTHER" id="PTHR22943">
    <property type="entry name" value="7-TRANSMEMBRANE DOMAIN RECEPTOR C.ELEGANS"/>
    <property type="match status" value="1"/>
</dbReference>
<feature type="transmembrane region" description="Helical" evidence="1">
    <location>
        <begin position="276"/>
        <end position="295"/>
    </location>
</feature>
<evidence type="ECO:0000256" key="1">
    <source>
        <dbReference type="SAM" id="Phobius"/>
    </source>
</evidence>
<feature type="transmembrane region" description="Helical" evidence="1">
    <location>
        <begin position="190"/>
        <end position="211"/>
    </location>
</feature>
<keyword evidence="1" id="KW-0812">Transmembrane</keyword>
<reference evidence="3" key="1">
    <citation type="submission" date="2015-08" db="UniProtKB">
        <authorList>
            <consortium name="WormBaseParasite"/>
        </authorList>
    </citation>
    <scope>IDENTIFICATION</scope>
</reference>
<evidence type="ECO:0000313" key="4">
    <source>
        <dbReference type="WBParaSite" id="TCONS_00005458.p1"/>
    </source>
</evidence>
<feature type="transmembrane region" description="Helical" evidence="1">
    <location>
        <begin position="6"/>
        <end position="28"/>
    </location>
</feature>
<dbReference type="WBParaSite" id="SSTP_0000537400.1">
    <property type="protein sequence ID" value="SSTP_0000537400.1"/>
    <property type="gene ID" value="SSTP_0000537400"/>
</dbReference>
<dbReference type="PANTHER" id="PTHR22943:SF248">
    <property type="entry name" value="SEVEN TM RECEPTOR"/>
    <property type="match status" value="1"/>
</dbReference>
<feature type="transmembrane region" description="Helical" evidence="1">
    <location>
        <begin position="86"/>
        <end position="110"/>
    </location>
</feature>
<dbReference type="Proteomes" id="UP000035681">
    <property type="component" value="Unplaced"/>
</dbReference>
<keyword evidence="1" id="KW-0472">Membrane</keyword>
<keyword evidence="1" id="KW-1133">Transmembrane helix</keyword>
<feature type="transmembrane region" description="Helical" evidence="1">
    <location>
        <begin position="40"/>
        <end position="66"/>
    </location>
</feature>
<name>A0A0K0E798_STRER</name>
<dbReference type="Pfam" id="PF10317">
    <property type="entry name" value="7TM_GPCR_Srd"/>
    <property type="match status" value="1"/>
</dbReference>
<feature type="transmembrane region" description="Helical" evidence="1">
    <location>
        <begin position="239"/>
        <end position="264"/>
    </location>
</feature>
<evidence type="ECO:0000313" key="2">
    <source>
        <dbReference type="Proteomes" id="UP000035681"/>
    </source>
</evidence>
<organism evidence="3">
    <name type="scientific">Strongyloides stercoralis</name>
    <name type="common">Threadworm</name>
    <dbReference type="NCBI Taxonomy" id="6248"/>
    <lineage>
        <taxon>Eukaryota</taxon>
        <taxon>Metazoa</taxon>
        <taxon>Ecdysozoa</taxon>
        <taxon>Nematoda</taxon>
        <taxon>Chromadorea</taxon>
        <taxon>Rhabditida</taxon>
        <taxon>Tylenchina</taxon>
        <taxon>Panagrolaimomorpha</taxon>
        <taxon>Strongyloidoidea</taxon>
        <taxon>Strongyloididae</taxon>
        <taxon>Strongyloides</taxon>
    </lineage>
</organism>
<keyword evidence="2" id="KW-1185">Reference proteome</keyword>
<dbReference type="InterPro" id="IPR019421">
    <property type="entry name" value="7TM_GPCR_serpentine_rcpt_Srd"/>
</dbReference>
<proteinExistence type="predicted"/>
<protein>
    <submittedName>
        <fullName evidence="4">G-protein coupled receptors family 1 profile domain-containing protein</fullName>
    </submittedName>
    <submittedName>
        <fullName evidence="3">G_PROTEIN_RECEP_F1_2 domain-containing protein</fullName>
    </submittedName>
</protein>
<evidence type="ECO:0000313" key="3">
    <source>
        <dbReference type="WBParaSite" id="SSTP_0000537400.1"/>
    </source>
</evidence>